<gene>
    <name evidence="4" type="ORF">RM573_08370</name>
</gene>
<keyword evidence="5" id="KW-1185">Reference proteome</keyword>
<evidence type="ECO:0000256" key="1">
    <source>
        <dbReference type="SAM" id="Coils"/>
    </source>
</evidence>
<keyword evidence="1" id="KW-0175">Coiled coil</keyword>
<evidence type="ECO:0000256" key="2">
    <source>
        <dbReference type="SAM" id="SignalP"/>
    </source>
</evidence>
<dbReference type="Pfam" id="PF04728">
    <property type="entry name" value="LPP"/>
    <property type="match status" value="1"/>
</dbReference>
<proteinExistence type="predicted"/>
<comment type="caution">
    <text evidence="4">The sequence shown here is derived from an EMBL/GenBank/DDBJ whole genome shotgun (WGS) entry which is preliminary data.</text>
</comment>
<dbReference type="PROSITE" id="PS51257">
    <property type="entry name" value="PROKAR_LIPOPROTEIN"/>
    <property type="match status" value="1"/>
</dbReference>
<accession>A0ABU3A098</accession>
<reference evidence="4 5" key="1">
    <citation type="submission" date="2023-09" db="EMBL/GenBank/DDBJ databases">
        <authorList>
            <person name="Rey-Velasco X."/>
        </authorList>
    </citation>
    <scope>NUCLEOTIDE SEQUENCE [LARGE SCALE GENOMIC DNA]</scope>
    <source>
        <strain evidence="4 5">W431</strain>
    </source>
</reference>
<evidence type="ECO:0000259" key="3">
    <source>
        <dbReference type="Pfam" id="PF04728"/>
    </source>
</evidence>
<sequence>MLTKTLFTVVLISFLTGCASSDNMEQQVSTLSNKVDKLTMQVSKLNAQQAKNTAEINALKAANDKTKQRMDNIAKSYKK</sequence>
<dbReference type="RefSeq" id="WP_311580074.1">
    <property type="nucleotide sequence ID" value="NZ_JAVRIF010000003.1"/>
</dbReference>
<name>A0ABU3A098_9GAMM</name>
<evidence type="ECO:0000313" key="4">
    <source>
        <dbReference type="EMBL" id="MDT0603608.1"/>
    </source>
</evidence>
<feature type="signal peptide" evidence="2">
    <location>
        <begin position="1"/>
        <end position="21"/>
    </location>
</feature>
<organism evidence="4 5">
    <name type="scientific">Thalassotalea castellviae</name>
    <dbReference type="NCBI Taxonomy" id="3075612"/>
    <lineage>
        <taxon>Bacteria</taxon>
        <taxon>Pseudomonadati</taxon>
        <taxon>Pseudomonadota</taxon>
        <taxon>Gammaproteobacteria</taxon>
        <taxon>Alteromonadales</taxon>
        <taxon>Colwelliaceae</taxon>
        <taxon>Thalassotalea</taxon>
    </lineage>
</organism>
<keyword evidence="2" id="KW-0732">Signal</keyword>
<protein>
    <recommendedName>
        <fullName evidence="3">Lipoprotein leucine-zipper domain-containing protein</fullName>
    </recommendedName>
</protein>
<dbReference type="Gene3D" id="1.20.5.190">
    <property type="match status" value="1"/>
</dbReference>
<dbReference type="EMBL" id="JAVRIF010000003">
    <property type="protein sequence ID" value="MDT0603608.1"/>
    <property type="molecule type" value="Genomic_DNA"/>
</dbReference>
<dbReference type="SUPFAM" id="SSF58042">
    <property type="entry name" value="Outer membrane lipoprotein"/>
    <property type="match status" value="1"/>
</dbReference>
<feature type="domain" description="Lipoprotein leucine-zipper" evidence="3">
    <location>
        <begin position="34"/>
        <end position="79"/>
    </location>
</feature>
<dbReference type="InterPro" id="IPR006817">
    <property type="entry name" value="Lipoprotein_leucine-zipper_dom"/>
</dbReference>
<feature type="chain" id="PRO_5047219153" description="Lipoprotein leucine-zipper domain-containing protein" evidence="2">
    <location>
        <begin position="22"/>
        <end position="79"/>
    </location>
</feature>
<feature type="coiled-coil region" evidence="1">
    <location>
        <begin position="21"/>
        <end position="76"/>
    </location>
</feature>
<evidence type="ECO:0000313" key="5">
    <source>
        <dbReference type="Proteomes" id="UP001266357"/>
    </source>
</evidence>
<dbReference type="Proteomes" id="UP001266357">
    <property type="component" value="Unassembled WGS sequence"/>
</dbReference>